<evidence type="ECO:0000256" key="7">
    <source>
        <dbReference type="ARBA" id="ARBA00022840"/>
    </source>
</evidence>
<dbReference type="InterPro" id="IPR036097">
    <property type="entry name" value="HisK_dim/P_sf"/>
</dbReference>
<keyword evidence="6 11" id="KW-0418">Kinase</keyword>
<keyword evidence="7" id="KW-0067">ATP-binding</keyword>
<keyword evidence="8" id="KW-0902">Two-component regulatory system</keyword>
<dbReference type="PANTHER" id="PTHR43065">
    <property type="entry name" value="SENSOR HISTIDINE KINASE"/>
    <property type="match status" value="1"/>
</dbReference>
<dbReference type="PANTHER" id="PTHR43065:SF46">
    <property type="entry name" value="C4-DICARBOXYLATE TRANSPORT SENSOR PROTEIN DCTB"/>
    <property type="match status" value="1"/>
</dbReference>
<dbReference type="InterPro" id="IPR003661">
    <property type="entry name" value="HisK_dim/P_dom"/>
</dbReference>
<dbReference type="SMART" id="SM00387">
    <property type="entry name" value="HATPase_c"/>
    <property type="match status" value="1"/>
</dbReference>
<evidence type="ECO:0000313" key="12">
    <source>
        <dbReference type="Proteomes" id="UP000068196"/>
    </source>
</evidence>
<sequence length="473" mass="55399">MPIKWFNSLQKKITLLYLIGVLFMGLLIYVSYETFSSANFILTRSEKISEFVENVLEMRRYEKNFFLYHHSEDLRSIESYLLKAKNIFTSCYPCFQSLTGSYNYKEVNQALEDYGALLKNITEKGISKIYFEELREKGRYLTGYAEWMNKLKEKQIKESLNELKNWIFFTLGIFLVLIFLYGLYLYHSLRRPIQKLENYIFQISQGKFCAVPPDFEDREMILLVEAINKMLAEIDKRTEYLIQTERLATFGTLLFSLAHELNNPLNNIYTSCQILKEEIEEDNTEFKKNLLLEMEKEIERTQNIIRSILDYSKPSSKEEIRLKSLLEETLYLLKGKLPRNVEIIFEIPEDFTIVTDPQQMKQVFINLFKNAFDAIGDREGKIQIRGEKSSNYAILYFSDTGPGIPAKVLPHIFDPFFTTKEGKRGYGLGLFIVYNLIQNHGGSIEVESEVGKGTTFIIKIPEKEEEKKKYDGK</sequence>
<keyword evidence="12" id="KW-1185">Reference proteome</keyword>
<keyword evidence="5" id="KW-0547">Nucleotide-binding</keyword>
<gene>
    <name evidence="11" type="ORF">THC_0881</name>
</gene>
<evidence type="ECO:0000256" key="4">
    <source>
        <dbReference type="ARBA" id="ARBA00022679"/>
    </source>
</evidence>
<dbReference type="InterPro" id="IPR004358">
    <property type="entry name" value="Sig_transdc_His_kin-like_C"/>
</dbReference>
<dbReference type="InterPro" id="IPR005467">
    <property type="entry name" value="His_kinase_dom"/>
</dbReference>
<evidence type="ECO:0000256" key="3">
    <source>
        <dbReference type="ARBA" id="ARBA00022553"/>
    </source>
</evidence>
<dbReference type="GO" id="GO:0005524">
    <property type="term" value="F:ATP binding"/>
    <property type="evidence" value="ECO:0007669"/>
    <property type="project" value="UniProtKB-KW"/>
</dbReference>
<reference evidence="11 12" key="1">
    <citation type="journal article" date="2016" name="Int. J. Syst. Evol. Microbiol.">
        <title>Caldimicrobium thiodismutans sp. nov., a sulfur-disproportionating bacterium isolated from a hot spring, and emended description of the genus Caldimicrobium.</title>
        <authorList>
            <person name="Kojima H."/>
            <person name="Umezawa K."/>
            <person name="Fukui M."/>
        </authorList>
    </citation>
    <scope>NUCLEOTIDE SEQUENCE [LARGE SCALE GENOMIC DNA]</scope>
    <source>
        <strain evidence="11 12">TF1</strain>
    </source>
</reference>
<dbReference type="InterPro" id="IPR003594">
    <property type="entry name" value="HATPase_dom"/>
</dbReference>
<protein>
    <recommendedName>
        <fullName evidence="2">histidine kinase</fullName>
        <ecNumber evidence="2">2.7.13.3</ecNumber>
    </recommendedName>
</protein>
<evidence type="ECO:0000256" key="6">
    <source>
        <dbReference type="ARBA" id="ARBA00022777"/>
    </source>
</evidence>
<dbReference type="Proteomes" id="UP000068196">
    <property type="component" value="Chromosome"/>
</dbReference>
<dbReference type="SUPFAM" id="SSF47384">
    <property type="entry name" value="Homodimeric domain of signal transducing histidine kinase"/>
    <property type="match status" value="1"/>
</dbReference>
<dbReference type="Gene3D" id="3.30.565.10">
    <property type="entry name" value="Histidine kinase-like ATPase, C-terminal domain"/>
    <property type="match status" value="1"/>
</dbReference>
<feature type="transmembrane region" description="Helical" evidence="9">
    <location>
        <begin position="12"/>
        <end position="32"/>
    </location>
</feature>
<keyword evidence="9" id="KW-0472">Membrane</keyword>
<keyword evidence="9" id="KW-0812">Transmembrane</keyword>
<dbReference type="STRING" id="1653476.THC_0881"/>
<reference evidence="12" key="2">
    <citation type="journal article" date="2016" name="Int. J. Syst. Evol. Microbiol.">
        <title>Caldimicrobium thiodismutans sp. nov., a sulfur-disproportionating bacterium isolated from a hot spring.</title>
        <authorList>
            <person name="Kojima H."/>
            <person name="Umezawa K."/>
            <person name="Fukui M."/>
        </authorList>
    </citation>
    <scope>NUCLEOTIDE SEQUENCE [LARGE SCALE GENOMIC DNA]</scope>
    <source>
        <strain evidence="12">TF1</strain>
    </source>
</reference>
<dbReference type="InterPro" id="IPR036890">
    <property type="entry name" value="HATPase_C_sf"/>
</dbReference>
<feature type="domain" description="Histidine kinase" evidence="10">
    <location>
        <begin position="256"/>
        <end position="464"/>
    </location>
</feature>
<dbReference type="Gene3D" id="1.10.287.130">
    <property type="match status" value="1"/>
</dbReference>
<dbReference type="EMBL" id="AP014945">
    <property type="protein sequence ID" value="BAU23266.1"/>
    <property type="molecule type" value="Genomic_DNA"/>
</dbReference>
<dbReference type="Gene3D" id="6.10.340.10">
    <property type="match status" value="1"/>
</dbReference>
<dbReference type="OrthoDB" id="224978at2"/>
<dbReference type="CDD" id="cd00082">
    <property type="entry name" value="HisKA"/>
    <property type="match status" value="1"/>
</dbReference>
<keyword evidence="4" id="KW-0808">Transferase</keyword>
<dbReference type="Pfam" id="PF00512">
    <property type="entry name" value="HisKA"/>
    <property type="match status" value="1"/>
</dbReference>
<name>A0A0U5AN26_9BACT</name>
<dbReference type="PRINTS" id="PR00344">
    <property type="entry name" value="BCTRLSENSOR"/>
</dbReference>
<evidence type="ECO:0000259" key="10">
    <source>
        <dbReference type="PROSITE" id="PS50109"/>
    </source>
</evidence>
<comment type="catalytic activity">
    <reaction evidence="1">
        <text>ATP + protein L-histidine = ADP + protein N-phospho-L-histidine.</text>
        <dbReference type="EC" id="2.7.13.3"/>
    </reaction>
</comment>
<evidence type="ECO:0000256" key="2">
    <source>
        <dbReference type="ARBA" id="ARBA00012438"/>
    </source>
</evidence>
<evidence type="ECO:0000256" key="1">
    <source>
        <dbReference type="ARBA" id="ARBA00000085"/>
    </source>
</evidence>
<dbReference type="PATRIC" id="fig|1653476.3.peg.913"/>
<dbReference type="GO" id="GO:0000155">
    <property type="term" value="F:phosphorelay sensor kinase activity"/>
    <property type="evidence" value="ECO:0007669"/>
    <property type="project" value="InterPro"/>
</dbReference>
<evidence type="ECO:0000313" key="11">
    <source>
        <dbReference type="EMBL" id="BAU23266.1"/>
    </source>
</evidence>
<organism evidence="11 12">
    <name type="scientific">Caldimicrobium thiodismutans</name>
    <dbReference type="NCBI Taxonomy" id="1653476"/>
    <lineage>
        <taxon>Bacteria</taxon>
        <taxon>Pseudomonadati</taxon>
        <taxon>Thermodesulfobacteriota</taxon>
        <taxon>Thermodesulfobacteria</taxon>
        <taxon>Thermodesulfobacteriales</taxon>
        <taxon>Thermodesulfobacteriaceae</taxon>
        <taxon>Caldimicrobium</taxon>
    </lineage>
</organism>
<dbReference type="PROSITE" id="PS50109">
    <property type="entry name" value="HIS_KIN"/>
    <property type="match status" value="1"/>
</dbReference>
<dbReference type="KEGG" id="cthi:THC_0881"/>
<dbReference type="SMART" id="SM00388">
    <property type="entry name" value="HisKA"/>
    <property type="match status" value="1"/>
</dbReference>
<keyword evidence="9" id="KW-1133">Transmembrane helix</keyword>
<proteinExistence type="predicted"/>
<dbReference type="AlphaFoldDB" id="A0A0U5AN26"/>
<dbReference type="Pfam" id="PF02518">
    <property type="entry name" value="HATPase_c"/>
    <property type="match status" value="1"/>
</dbReference>
<evidence type="ECO:0000256" key="8">
    <source>
        <dbReference type="ARBA" id="ARBA00023012"/>
    </source>
</evidence>
<accession>A0A0U5AN26</accession>
<evidence type="ECO:0000256" key="9">
    <source>
        <dbReference type="SAM" id="Phobius"/>
    </source>
</evidence>
<dbReference type="EC" id="2.7.13.3" evidence="2"/>
<dbReference type="SUPFAM" id="SSF55874">
    <property type="entry name" value="ATPase domain of HSP90 chaperone/DNA topoisomerase II/histidine kinase"/>
    <property type="match status" value="1"/>
</dbReference>
<keyword evidence="3" id="KW-0597">Phosphoprotein</keyword>
<feature type="transmembrane region" description="Helical" evidence="9">
    <location>
        <begin position="166"/>
        <end position="186"/>
    </location>
</feature>
<evidence type="ECO:0000256" key="5">
    <source>
        <dbReference type="ARBA" id="ARBA00022741"/>
    </source>
</evidence>